<feature type="compositionally biased region" description="Pro residues" evidence="9">
    <location>
        <begin position="505"/>
        <end position="529"/>
    </location>
</feature>
<dbReference type="PROSITE" id="PS50106">
    <property type="entry name" value="PDZ"/>
    <property type="match status" value="1"/>
</dbReference>
<dbReference type="Pfam" id="PF07983">
    <property type="entry name" value="X8"/>
    <property type="match status" value="1"/>
</dbReference>
<dbReference type="GO" id="GO:0009506">
    <property type="term" value="C:plasmodesma"/>
    <property type="evidence" value="ECO:0007669"/>
    <property type="project" value="UniProtKB-ARBA"/>
</dbReference>
<dbReference type="SUPFAM" id="SSF52096">
    <property type="entry name" value="ClpP/crotonase"/>
    <property type="match status" value="1"/>
</dbReference>
<dbReference type="SMART" id="SM00228">
    <property type="entry name" value="PDZ"/>
    <property type="match status" value="1"/>
</dbReference>
<dbReference type="CDD" id="cd06782">
    <property type="entry name" value="cpPDZ_CPP-like"/>
    <property type="match status" value="1"/>
</dbReference>
<feature type="compositionally biased region" description="Low complexity" evidence="9">
    <location>
        <begin position="382"/>
        <end position="407"/>
    </location>
</feature>
<reference evidence="11 12" key="1">
    <citation type="journal article" date="2017" name="Plant Biotechnol. J.">
        <title>A comprehensive draft genome sequence for lupin (Lupinus angustifolius), an emerging health food: insights into plant-microbe interactions and legume evolution.</title>
        <authorList>
            <person name="Hane J.K."/>
            <person name="Ming Y."/>
            <person name="Kamphuis L.G."/>
            <person name="Nelson M.N."/>
            <person name="Garg G."/>
            <person name="Atkins C.A."/>
            <person name="Bayer P.E."/>
            <person name="Bravo A."/>
            <person name="Bringans S."/>
            <person name="Cannon S."/>
            <person name="Edwards D."/>
            <person name="Foley R."/>
            <person name="Gao L.L."/>
            <person name="Harrison M.J."/>
            <person name="Huang W."/>
            <person name="Hurgobin B."/>
            <person name="Li S."/>
            <person name="Liu C.W."/>
            <person name="McGrath A."/>
            <person name="Morahan G."/>
            <person name="Murray J."/>
            <person name="Weller J."/>
            <person name="Jian J."/>
            <person name="Singh K.B."/>
        </authorList>
    </citation>
    <scope>NUCLEOTIDE SEQUENCE [LARGE SCALE GENOMIC DNA]</scope>
    <source>
        <strain evidence="12">cv. Tanjil</strain>
        <tissue evidence="11">Whole plant</tissue>
    </source>
</reference>
<sequence length="574" mass="60479">MSCCYVCLKLSPPFSTTPPPSKTQLSIPNNGIKLLHNTLINTALSSALSFGLLFSFPSSAIAALEAPSLPVPSETCRDVESQDMVPTAPEVVTNEGLVEEAWQIVNDAFLETGSHRWSQDTWQFSKMARYDMTGIGINLREVPDENGHLRVKVLGIITDSPAHSAGVRQGDEILAVNNMEVVGKSAFEVSSLIQGPNGTSVTIQVKHGNCGPDELIEVQRNLVARTPVFYRLEQTDSGATSVGYIRLKEFNALARKDLAGIEIAKVFLNEGDTVLVNEKTASASEIGLIQSVFELHDGSGVVITVGKYVTPNYNDINGNGIEPDFQKLPGICTEKILTDEENKGIFSSSELGTQMDDIPIINPTAPGTGNPNQGNDPTTPDTQNPSQGNPTTPTTTPNTNPTTPTSSSGGGGQWCVANQGSSDTALQVALDYACGWGAADCSPIQSGSSCYNPNTLRDHASYAFNDYYQKNPSPTSCAFGGTASLTSNDPSSGSCHFASAKTPSLSPPTPYVSPPSPPAPMTPTPPSPTMPGGGSTVYGLEPTESPDAAASVSCSLLLLLFTCGLASLHLADYI</sequence>
<keyword evidence="4" id="KW-0732">Signal</keyword>
<dbReference type="InterPro" id="IPR041489">
    <property type="entry name" value="PDZ_6"/>
</dbReference>
<dbReference type="EMBL" id="CM007372">
    <property type="protein sequence ID" value="OIW00537.1"/>
    <property type="molecule type" value="Genomic_DNA"/>
</dbReference>
<dbReference type="STRING" id="3871.A0A1J7HDT5"/>
<evidence type="ECO:0000259" key="10">
    <source>
        <dbReference type="PROSITE" id="PS50106"/>
    </source>
</evidence>
<dbReference type="FunFam" id="2.30.42.10:FF:000146">
    <property type="entry name" value="Carboxyl-terminal-processing peptidase 1, chloroplastic"/>
    <property type="match status" value="1"/>
</dbReference>
<keyword evidence="3" id="KW-0336">GPI-anchor</keyword>
<evidence type="ECO:0000256" key="7">
    <source>
        <dbReference type="ARBA" id="ARBA00023180"/>
    </source>
</evidence>
<dbReference type="AlphaFoldDB" id="A0A1J7HDT5"/>
<evidence type="ECO:0000313" key="11">
    <source>
        <dbReference type="EMBL" id="OIW00537.1"/>
    </source>
</evidence>
<dbReference type="OMA" id="CHFASAK"/>
<dbReference type="Pfam" id="PF17820">
    <property type="entry name" value="PDZ_6"/>
    <property type="match status" value="1"/>
</dbReference>
<dbReference type="Gene3D" id="1.20.58.1040">
    <property type="match status" value="1"/>
</dbReference>
<dbReference type="Gramene" id="OIW00537">
    <property type="protein sequence ID" value="OIW00537"/>
    <property type="gene ID" value="TanjilG_24267"/>
</dbReference>
<dbReference type="SUPFAM" id="SSF50156">
    <property type="entry name" value="PDZ domain-like"/>
    <property type="match status" value="1"/>
</dbReference>
<feature type="compositionally biased region" description="Polar residues" evidence="9">
    <location>
        <begin position="365"/>
        <end position="381"/>
    </location>
</feature>
<evidence type="ECO:0000256" key="3">
    <source>
        <dbReference type="ARBA" id="ARBA00022622"/>
    </source>
</evidence>
<organism evidence="11 12">
    <name type="scientific">Lupinus angustifolius</name>
    <name type="common">Narrow-leaved blue lupine</name>
    <dbReference type="NCBI Taxonomy" id="3871"/>
    <lineage>
        <taxon>Eukaryota</taxon>
        <taxon>Viridiplantae</taxon>
        <taxon>Streptophyta</taxon>
        <taxon>Embryophyta</taxon>
        <taxon>Tracheophyta</taxon>
        <taxon>Spermatophyta</taxon>
        <taxon>Magnoliopsida</taxon>
        <taxon>eudicotyledons</taxon>
        <taxon>Gunneridae</taxon>
        <taxon>Pentapetalae</taxon>
        <taxon>rosids</taxon>
        <taxon>fabids</taxon>
        <taxon>Fabales</taxon>
        <taxon>Fabaceae</taxon>
        <taxon>Papilionoideae</taxon>
        <taxon>50 kb inversion clade</taxon>
        <taxon>genistoids sensu lato</taxon>
        <taxon>core genistoids</taxon>
        <taxon>Genisteae</taxon>
        <taxon>Lupinus</taxon>
    </lineage>
</organism>
<dbReference type="Proteomes" id="UP000188354">
    <property type="component" value="Chromosome LG12"/>
</dbReference>
<evidence type="ECO:0000256" key="2">
    <source>
        <dbReference type="ARBA" id="ARBA00022475"/>
    </source>
</evidence>
<dbReference type="InterPro" id="IPR012946">
    <property type="entry name" value="X8"/>
</dbReference>
<protein>
    <recommendedName>
        <fullName evidence="10">PDZ domain-containing protein</fullName>
    </recommendedName>
</protein>
<keyword evidence="7" id="KW-0325">Glycoprotein</keyword>
<dbReference type="InterPro" id="IPR005151">
    <property type="entry name" value="Tail-specific_protease"/>
</dbReference>
<proteinExistence type="predicted"/>
<keyword evidence="6" id="KW-1015">Disulfide bond</keyword>
<evidence type="ECO:0000256" key="1">
    <source>
        <dbReference type="ARBA" id="ARBA00004609"/>
    </source>
</evidence>
<keyword evidence="8" id="KW-0449">Lipoprotein</keyword>
<evidence type="ECO:0000256" key="8">
    <source>
        <dbReference type="ARBA" id="ARBA00023288"/>
    </source>
</evidence>
<feature type="region of interest" description="Disordered" evidence="9">
    <location>
        <begin position="496"/>
        <end position="542"/>
    </location>
</feature>
<dbReference type="GO" id="GO:0008236">
    <property type="term" value="F:serine-type peptidase activity"/>
    <property type="evidence" value="ECO:0007669"/>
    <property type="project" value="InterPro"/>
</dbReference>
<gene>
    <name evidence="11" type="ORF">TanjilG_24267</name>
</gene>
<dbReference type="GO" id="GO:0098552">
    <property type="term" value="C:side of membrane"/>
    <property type="evidence" value="ECO:0007669"/>
    <property type="project" value="UniProtKB-KW"/>
</dbReference>
<dbReference type="PANTHER" id="PTHR32060">
    <property type="entry name" value="TAIL-SPECIFIC PROTEASE"/>
    <property type="match status" value="1"/>
</dbReference>
<evidence type="ECO:0000256" key="6">
    <source>
        <dbReference type="ARBA" id="ARBA00023157"/>
    </source>
</evidence>
<dbReference type="GO" id="GO:0006508">
    <property type="term" value="P:proteolysis"/>
    <property type="evidence" value="ECO:0007669"/>
    <property type="project" value="InterPro"/>
</dbReference>
<dbReference type="SMART" id="SM00768">
    <property type="entry name" value="X8"/>
    <property type="match status" value="1"/>
</dbReference>
<evidence type="ECO:0000313" key="12">
    <source>
        <dbReference type="Proteomes" id="UP000188354"/>
    </source>
</evidence>
<evidence type="ECO:0000256" key="4">
    <source>
        <dbReference type="ARBA" id="ARBA00022729"/>
    </source>
</evidence>
<feature type="domain" description="PDZ" evidence="10">
    <location>
        <begin position="124"/>
        <end position="194"/>
    </location>
</feature>
<dbReference type="InterPro" id="IPR001478">
    <property type="entry name" value="PDZ"/>
</dbReference>
<accession>A0A1J7HDT5</accession>
<dbReference type="Pfam" id="PF03572">
    <property type="entry name" value="Peptidase_S41"/>
    <property type="match status" value="1"/>
</dbReference>
<dbReference type="Gene3D" id="3.30.750.44">
    <property type="match status" value="2"/>
</dbReference>
<evidence type="ECO:0000256" key="9">
    <source>
        <dbReference type="SAM" id="MobiDB-lite"/>
    </source>
</evidence>
<keyword evidence="12" id="KW-1185">Reference proteome</keyword>
<dbReference type="GO" id="GO:0004175">
    <property type="term" value="F:endopeptidase activity"/>
    <property type="evidence" value="ECO:0007669"/>
    <property type="project" value="TreeGrafter"/>
</dbReference>
<keyword evidence="5" id="KW-0472">Membrane</keyword>
<evidence type="ECO:0000256" key="5">
    <source>
        <dbReference type="ARBA" id="ARBA00023136"/>
    </source>
</evidence>
<dbReference type="SMART" id="SM00245">
    <property type="entry name" value="TSPc"/>
    <property type="match status" value="1"/>
</dbReference>
<comment type="subcellular location">
    <subcellularLocation>
        <location evidence="1">Cell membrane</location>
        <topology evidence="1">Lipid-anchor</topology>
        <topology evidence="1">GPI-anchor</topology>
    </subcellularLocation>
</comment>
<dbReference type="Gene3D" id="2.30.42.10">
    <property type="match status" value="1"/>
</dbReference>
<keyword evidence="2" id="KW-1003">Cell membrane</keyword>
<dbReference type="Gene3D" id="3.90.226.10">
    <property type="entry name" value="2-enoyl-CoA Hydratase, Chain A, domain 1"/>
    <property type="match status" value="2"/>
</dbReference>
<name>A0A1J7HDT5_LUPAN</name>
<dbReference type="InterPro" id="IPR036034">
    <property type="entry name" value="PDZ_sf"/>
</dbReference>
<dbReference type="GO" id="GO:0005886">
    <property type="term" value="C:plasma membrane"/>
    <property type="evidence" value="ECO:0007669"/>
    <property type="project" value="UniProtKB-SubCell"/>
</dbReference>
<dbReference type="PANTHER" id="PTHR32060:SF31">
    <property type="entry name" value="CARBOXYL-TERMINAL-PROCESSING PEPTIDASE 1, CHLOROPLASTIC"/>
    <property type="match status" value="1"/>
</dbReference>
<dbReference type="InterPro" id="IPR029045">
    <property type="entry name" value="ClpP/crotonase-like_dom_sf"/>
</dbReference>
<feature type="region of interest" description="Disordered" evidence="9">
    <location>
        <begin position="349"/>
        <end position="415"/>
    </location>
</feature>
<dbReference type="FunFam" id="1.20.58.1040:FF:000001">
    <property type="entry name" value="Glucan endo-1,3-beta-glucosidase 4"/>
    <property type="match status" value="1"/>
</dbReference>